<dbReference type="InterPro" id="IPR001789">
    <property type="entry name" value="Sig_transdc_resp-reg_receiver"/>
</dbReference>
<dbReference type="InterPro" id="IPR016032">
    <property type="entry name" value="Sig_transdc_resp-reg_C-effctor"/>
</dbReference>
<evidence type="ECO:0000256" key="1">
    <source>
        <dbReference type="ARBA" id="ARBA00022553"/>
    </source>
</evidence>
<evidence type="ECO:0000256" key="2">
    <source>
        <dbReference type="ARBA" id="ARBA00023012"/>
    </source>
</evidence>
<dbReference type="PROSITE" id="PS50110">
    <property type="entry name" value="RESPONSE_REGULATORY"/>
    <property type="match status" value="1"/>
</dbReference>
<gene>
    <name evidence="9" type="ORF">M8523_08275</name>
</gene>
<comment type="caution">
    <text evidence="9">The sequence shown here is derived from an EMBL/GenBank/DDBJ whole genome shotgun (WGS) entry which is preliminary data.</text>
</comment>
<evidence type="ECO:0000256" key="5">
    <source>
        <dbReference type="ARBA" id="ARBA00023163"/>
    </source>
</evidence>
<feature type="domain" description="Response regulatory" evidence="8">
    <location>
        <begin position="10"/>
        <end position="125"/>
    </location>
</feature>
<proteinExistence type="predicted"/>
<dbReference type="Proteomes" id="UP001165667">
    <property type="component" value="Unassembled WGS sequence"/>
</dbReference>
<accession>A0AA41YSY9</accession>
<dbReference type="InterPro" id="IPR036388">
    <property type="entry name" value="WH-like_DNA-bd_sf"/>
</dbReference>
<dbReference type="Gene3D" id="3.40.50.2300">
    <property type="match status" value="1"/>
</dbReference>
<evidence type="ECO:0000256" key="4">
    <source>
        <dbReference type="ARBA" id="ARBA00023125"/>
    </source>
</evidence>
<organism evidence="9 10">
    <name type="scientific">Lichenifustis flavocetrariae</name>
    <dbReference type="NCBI Taxonomy" id="2949735"/>
    <lineage>
        <taxon>Bacteria</taxon>
        <taxon>Pseudomonadati</taxon>
        <taxon>Pseudomonadota</taxon>
        <taxon>Alphaproteobacteria</taxon>
        <taxon>Hyphomicrobiales</taxon>
        <taxon>Lichenihabitantaceae</taxon>
        <taxon>Lichenifustis</taxon>
    </lineage>
</organism>
<keyword evidence="4" id="KW-0238">DNA-binding</keyword>
<keyword evidence="10" id="KW-1185">Reference proteome</keyword>
<name>A0AA41YSY9_9HYPH</name>
<dbReference type="GO" id="GO:0006355">
    <property type="term" value="P:regulation of DNA-templated transcription"/>
    <property type="evidence" value="ECO:0007669"/>
    <property type="project" value="InterPro"/>
</dbReference>
<evidence type="ECO:0000256" key="6">
    <source>
        <dbReference type="PROSITE-ProRule" id="PRU00169"/>
    </source>
</evidence>
<dbReference type="SUPFAM" id="SSF46894">
    <property type="entry name" value="C-terminal effector domain of the bipartite response regulators"/>
    <property type="match status" value="1"/>
</dbReference>
<evidence type="ECO:0000313" key="9">
    <source>
        <dbReference type="EMBL" id="MCW6508016.1"/>
    </source>
</evidence>
<keyword evidence="5" id="KW-0804">Transcription</keyword>
<evidence type="ECO:0000256" key="3">
    <source>
        <dbReference type="ARBA" id="ARBA00023015"/>
    </source>
</evidence>
<dbReference type="GO" id="GO:0000976">
    <property type="term" value="F:transcription cis-regulatory region binding"/>
    <property type="evidence" value="ECO:0007669"/>
    <property type="project" value="TreeGrafter"/>
</dbReference>
<dbReference type="EMBL" id="JAMOIM010000004">
    <property type="protein sequence ID" value="MCW6508016.1"/>
    <property type="molecule type" value="Genomic_DNA"/>
</dbReference>
<dbReference type="InterPro" id="IPR011006">
    <property type="entry name" value="CheY-like_superfamily"/>
</dbReference>
<keyword evidence="1 6" id="KW-0597">Phosphoprotein</keyword>
<dbReference type="SMART" id="SM00448">
    <property type="entry name" value="REC"/>
    <property type="match status" value="1"/>
</dbReference>
<dbReference type="Pfam" id="PF00196">
    <property type="entry name" value="GerE"/>
    <property type="match status" value="1"/>
</dbReference>
<feature type="modified residue" description="4-aspartylphosphate" evidence="6">
    <location>
        <position position="59"/>
    </location>
</feature>
<evidence type="ECO:0000259" key="7">
    <source>
        <dbReference type="PROSITE" id="PS50043"/>
    </source>
</evidence>
<evidence type="ECO:0000259" key="8">
    <source>
        <dbReference type="PROSITE" id="PS50110"/>
    </source>
</evidence>
<dbReference type="SUPFAM" id="SSF52172">
    <property type="entry name" value="CheY-like"/>
    <property type="match status" value="1"/>
</dbReference>
<dbReference type="PROSITE" id="PS50043">
    <property type="entry name" value="HTH_LUXR_2"/>
    <property type="match status" value="1"/>
</dbReference>
<keyword evidence="3" id="KW-0805">Transcription regulation</keyword>
<feature type="domain" description="HTH luxR-type" evidence="7">
    <location>
        <begin position="236"/>
        <end position="301"/>
    </location>
</feature>
<dbReference type="Gene3D" id="1.10.10.10">
    <property type="entry name" value="Winged helix-like DNA-binding domain superfamily/Winged helix DNA-binding domain"/>
    <property type="match status" value="1"/>
</dbReference>
<dbReference type="AlphaFoldDB" id="A0AA41YSY9"/>
<keyword evidence="2" id="KW-0902">Two-component regulatory system</keyword>
<reference evidence="9" key="1">
    <citation type="submission" date="2022-05" db="EMBL/GenBank/DDBJ databases">
        <authorList>
            <person name="Pankratov T."/>
        </authorList>
    </citation>
    <scope>NUCLEOTIDE SEQUENCE</scope>
    <source>
        <strain evidence="9">BP6-180914</strain>
    </source>
</reference>
<evidence type="ECO:0000313" key="10">
    <source>
        <dbReference type="Proteomes" id="UP001165667"/>
    </source>
</evidence>
<dbReference type="InterPro" id="IPR000792">
    <property type="entry name" value="Tscrpt_reg_LuxR_C"/>
</dbReference>
<dbReference type="GO" id="GO:0000156">
    <property type="term" value="F:phosphorelay response regulator activity"/>
    <property type="evidence" value="ECO:0007669"/>
    <property type="project" value="TreeGrafter"/>
</dbReference>
<dbReference type="PANTHER" id="PTHR48111:SF1">
    <property type="entry name" value="TWO-COMPONENT RESPONSE REGULATOR ORR33"/>
    <property type="match status" value="1"/>
</dbReference>
<dbReference type="Pfam" id="PF00072">
    <property type="entry name" value="Response_reg"/>
    <property type="match status" value="1"/>
</dbReference>
<dbReference type="GO" id="GO:0032993">
    <property type="term" value="C:protein-DNA complex"/>
    <property type="evidence" value="ECO:0007669"/>
    <property type="project" value="TreeGrafter"/>
</dbReference>
<protein>
    <submittedName>
        <fullName evidence="9">Response regulator transcription factor</fullName>
    </submittedName>
</protein>
<sequence length="304" mass="32127">MTLEAAPRPVILVVDDTPDTLGFLTDALESEGYTALVATGGPQALALVERITPDLILLDAMMPVLDGFETCRRLKAGPIAHVPVIFMTALSDTEHIVRGLGAGGVDYVTKPIILGELFARLRVHLATAQATRSAQVALDTTGSFLIALTRAGTVVWATPQALQLLGAARLQDGAATPLHSAIPSLAEAAARGASNPVVVHGGADAPAVEFSFVGSAGAGEYLFRVRQHDPRRADEILAQRFALTAREAEVLLWIARGKANRDIGEILSLSPRTVNKHLETIFAKLGVENRASAAVLATRALDER</sequence>
<dbReference type="GO" id="GO:0005829">
    <property type="term" value="C:cytosol"/>
    <property type="evidence" value="ECO:0007669"/>
    <property type="project" value="TreeGrafter"/>
</dbReference>
<dbReference type="CDD" id="cd19920">
    <property type="entry name" value="REC_PA4781-like"/>
    <property type="match status" value="1"/>
</dbReference>
<dbReference type="SMART" id="SM00421">
    <property type="entry name" value="HTH_LUXR"/>
    <property type="match status" value="1"/>
</dbReference>
<dbReference type="PANTHER" id="PTHR48111">
    <property type="entry name" value="REGULATOR OF RPOS"/>
    <property type="match status" value="1"/>
</dbReference>
<dbReference type="PRINTS" id="PR00038">
    <property type="entry name" value="HTHLUXR"/>
</dbReference>
<dbReference type="InterPro" id="IPR039420">
    <property type="entry name" value="WalR-like"/>
</dbReference>
<dbReference type="CDD" id="cd06170">
    <property type="entry name" value="LuxR_C_like"/>
    <property type="match status" value="1"/>
</dbReference>